<evidence type="ECO:0000256" key="2">
    <source>
        <dbReference type="SAM" id="Phobius"/>
    </source>
</evidence>
<feature type="coiled-coil region" evidence="1">
    <location>
        <begin position="110"/>
        <end position="137"/>
    </location>
</feature>
<keyword evidence="2" id="KW-1133">Transmembrane helix</keyword>
<dbReference type="AlphaFoldDB" id="A0A078M316"/>
<accession>A0A078M316</accession>
<reference evidence="3" key="1">
    <citation type="submission" date="2014-07" db="EMBL/GenBank/DDBJ databases">
        <authorList>
            <person name="Urmite Genomes Urmite Genomes"/>
        </authorList>
    </citation>
    <scope>NUCLEOTIDE SEQUENCE</scope>
    <source>
        <strain evidence="3">13S34_air</strain>
    </source>
</reference>
<keyword evidence="2" id="KW-0472">Membrane</keyword>
<organism evidence="3">
    <name type="scientific">Metalysinibacillus saudimassiliensis</name>
    <dbReference type="NCBI Taxonomy" id="1461583"/>
    <lineage>
        <taxon>Bacteria</taxon>
        <taxon>Bacillati</taxon>
        <taxon>Bacillota</taxon>
        <taxon>Bacilli</taxon>
        <taxon>Bacillales</taxon>
        <taxon>Caryophanaceae</taxon>
        <taxon>Metalysinibacillus</taxon>
    </lineage>
</organism>
<dbReference type="EMBL" id="LN483074">
    <property type="protein sequence ID" value="CEA01958.1"/>
    <property type="molecule type" value="Genomic_DNA"/>
</dbReference>
<dbReference type="HOGENOM" id="CLU_656887_0_0_9"/>
<evidence type="ECO:0000256" key="1">
    <source>
        <dbReference type="SAM" id="Coils"/>
    </source>
</evidence>
<dbReference type="PATRIC" id="fig|1461583.4.peg.1045"/>
<proteinExistence type="predicted"/>
<keyword evidence="1" id="KW-0175">Coiled coil</keyword>
<sequence>MSRLRNFIQDKPWQFASITIGLVLLLASIYATFEKESAVTRTYFVDEFKRANASDFDARIDKPAIVTPTTTELVTAKADELEAIKVQVGDAITSSDELATYRGSEVDDVRTRLEKERTAYQRELSDLQSALATIERDLRSARKPESSIKTQQKEKDLNVNVQLELAQSESPATAKAIIEGNIAQANRQISIVDAQLNELQTRQSVSSPVDGVVADIAESGGYVTFTIFSNERHLRTYVTEKDWRKIENNDPVELALKNEEAKDEKQSKALQEALAKHRAKLELEEEPKDVLTGLVAQKVLLPADLTNLWTANYNVLHPLKKKEAYYEIMVTPEETIEEAPFAADGHVSIITDEATDANKVPSDWIVETIEQDEDDEEAEPYAVDNIYYVDYDGKVRLESVDIAFEDKGKTVFTSILDDGTPMLNNQKREPMARTFRTMPFTLDKKQWRTFKKLKWKDYVIYSVSGH</sequence>
<evidence type="ECO:0008006" key="4">
    <source>
        <dbReference type="Google" id="ProtNLM"/>
    </source>
</evidence>
<protein>
    <recommendedName>
        <fullName evidence="4">HlyD family secretion protein</fullName>
    </recommendedName>
</protein>
<gene>
    <name evidence="3" type="ORF">BN1050_01084</name>
</gene>
<keyword evidence="2" id="KW-0812">Transmembrane</keyword>
<name>A0A078M316_9BACL</name>
<evidence type="ECO:0000313" key="3">
    <source>
        <dbReference type="EMBL" id="CEA01958.1"/>
    </source>
</evidence>
<feature type="transmembrane region" description="Helical" evidence="2">
    <location>
        <begin position="12"/>
        <end position="33"/>
    </location>
</feature>